<dbReference type="OrthoDB" id="2289558at2759"/>
<dbReference type="VEuPathDB" id="FungiDB:HMPREF1544_05807"/>
<keyword evidence="3" id="KW-1185">Reference proteome</keyword>
<gene>
    <name evidence="2" type="ORF">HMPREF1544_05807</name>
</gene>
<feature type="compositionally biased region" description="Gly residues" evidence="1">
    <location>
        <begin position="105"/>
        <end position="116"/>
    </location>
</feature>
<accession>S2JB51</accession>
<evidence type="ECO:0000256" key="1">
    <source>
        <dbReference type="SAM" id="MobiDB-lite"/>
    </source>
</evidence>
<dbReference type="OMA" id="EYVQADP"/>
<evidence type="ECO:0000313" key="2">
    <source>
        <dbReference type="EMBL" id="EPB87381.1"/>
    </source>
</evidence>
<organism evidence="2 3">
    <name type="scientific">Mucor circinelloides f. circinelloides (strain 1006PhL)</name>
    <name type="common">Mucormycosis agent</name>
    <name type="synonym">Calyptromyces circinelloides</name>
    <dbReference type="NCBI Taxonomy" id="1220926"/>
    <lineage>
        <taxon>Eukaryota</taxon>
        <taxon>Fungi</taxon>
        <taxon>Fungi incertae sedis</taxon>
        <taxon>Mucoromycota</taxon>
        <taxon>Mucoromycotina</taxon>
        <taxon>Mucoromycetes</taxon>
        <taxon>Mucorales</taxon>
        <taxon>Mucorineae</taxon>
        <taxon>Mucoraceae</taxon>
        <taxon>Mucor</taxon>
    </lineage>
</organism>
<feature type="region of interest" description="Disordered" evidence="1">
    <location>
        <begin position="105"/>
        <end position="163"/>
    </location>
</feature>
<protein>
    <submittedName>
        <fullName evidence="2">Uncharacterized protein</fullName>
    </submittedName>
</protein>
<name>S2JB51_MUCC1</name>
<dbReference type="AlphaFoldDB" id="S2JB51"/>
<proteinExistence type="predicted"/>
<sequence length="163" mass="16131">MADNQPVPAPKKVKMPVMTEADKKNLGISAGSPAPSSHGGGGGKGGGGGGGGGGGAGGAMMGGHMMNSPMCTPMMGGGYPGIGGMGPNLVFNFNQPYGYVMAAVAGGGGGGGGGGDDGGKDKAEEKEEEQPKPEYVQADPTWRNPRMVQEKGKPLKKEPCVIQ</sequence>
<evidence type="ECO:0000313" key="3">
    <source>
        <dbReference type="Proteomes" id="UP000014254"/>
    </source>
</evidence>
<dbReference type="Proteomes" id="UP000014254">
    <property type="component" value="Unassembled WGS sequence"/>
</dbReference>
<reference evidence="3" key="1">
    <citation type="submission" date="2013-05" db="EMBL/GenBank/DDBJ databases">
        <title>The Genome sequence of Mucor circinelloides f. circinelloides 1006PhL.</title>
        <authorList>
            <consortium name="The Broad Institute Genomics Platform"/>
            <person name="Cuomo C."/>
            <person name="Earl A."/>
            <person name="Findley K."/>
            <person name="Lee S.C."/>
            <person name="Walker B."/>
            <person name="Young S."/>
            <person name="Zeng Q."/>
            <person name="Gargeya S."/>
            <person name="Fitzgerald M."/>
            <person name="Haas B."/>
            <person name="Abouelleil A."/>
            <person name="Allen A.W."/>
            <person name="Alvarado L."/>
            <person name="Arachchi H.M."/>
            <person name="Berlin A.M."/>
            <person name="Chapman S.B."/>
            <person name="Gainer-Dewar J."/>
            <person name="Goldberg J."/>
            <person name="Griggs A."/>
            <person name="Gujja S."/>
            <person name="Hansen M."/>
            <person name="Howarth C."/>
            <person name="Imamovic A."/>
            <person name="Ireland A."/>
            <person name="Larimer J."/>
            <person name="McCowan C."/>
            <person name="Murphy C."/>
            <person name="Pearson M."/>
            <person name="Poon T.W."/>
            <person name="Priest M."/>
            <person name="Roberts A."/>
            <person name="Saif S."/>
            <person name="Shea T."/>
            <person name="Sisk P."/>
            <person name="Sykes S."/>
            <person name="Wortman J."/>
            <person name="Nusbaum C."/>
            <person name="Birren B."/>
        </authorList>
    </citation>
    <scope>NUCLEOTIDE SEQUENCE [LARGE SCALE GENOMIC DNA]</scope>
    <source>
        <strain evidence="3">1006PhL</strain>
    </source>
</reference>
<dbReference type="EMBL" id="KE123969">
    <property type="protein sequence ID" value="EPB87381.1"/>
    <property type="molecule type" value="Genomic_DNA"/>
</dbReference>
<dbReference type="InParanoid" id="S2JB51"/>
<feature type="compositionally biased region" description="Basic and acidic residues" evidence="1">
    <location>
        <begin position="148"/>
        <end position="163"/>
    </location>
</feature>
<feature type="compositionally biased region" description="Basic and acidic residues" evidence="1">
    <location>
        <begin position="117"/>
        <end position="132"/>
    </location>
</feature>
<feature type="region of interest" description="Disordered" evidence="1">
    <location>
        <begin position="1"/>
        <end position="67"/>
    </location>
</feature>
<feature type="compositionally biased region" description="Gly residues" evidence="1">
    <location>
        <begin position="38"/>
        <end position="61"/>
    </location>
</feature>